<accession>A0A101MB96</accession>
<dbReference type="Proteomes" id="UP000055045">
    <property type="component" value="Unassembled WGS sequence"/>
</dbReference>
<organism evidence="2 3">
    <name type="scientific">Penicillium freii</name>
    <dbReference type="NCBI Taxonomy" id="48697"/>
    <lineage>
        <taxon>Eukaryota</taxon>
        <taxon>Fungi</taxon>
        <taxon>Dikarya</taxon>
        <taxon>Ascomycota</taxon>
        <taxon>Pezizomycotina</taxon>
        <taxon>Eurotiomycetes</taxon>
        <taxon>Eurotiomycetidae</taxon>
        <taxon>Eurotiales</taxon>
        <taxon>Aspergillaceae</taxon>
        <taxon>Penicillium</taxon>
    </lineage>
</organism>
<dbReference type="STRING" id="48697.A0A101MB96"/>
<sequence length="94" mass="11034">MTVHARGRIAIEQWGRNPRPDGSMDLRIPAQRTEIVRKPAPNCPRVSENLKLQFRDIYLREKKEMDKDFVVAEKSMELLALQVRKVQFQEDVNT</sequence>
<dbReference type="OrthoDB" id="76567at2759"/>
<evidence type="ECO:0000256" key="1">
    <source>
        <dbReference type="SAM" id="MobiDB-lite"/>
    </source>
</evidence>
<dbReference type="EMBL" id="LLXE01000369">
    <property type="protein sequence ID" value="KUM57399.1"/>
    <property type="molecule type" value="Genomic_DNA"/>
</dbReference>
<keyword evidence="3" id="KW-1185">Reference proteome</keyword>
<proteinExistence type="predicted"/>
<evidence type="ECO:0000313" key="3">
    <source>
        <dbReference type="Proteomes" id="UP000055045"/>
    </source>
</evidence>
<feature type="region of interest" description="Disordered" evidence="1">
    <location>
        <begin position="1"/>
        <end position="24"/>
    </location>
</feature>
<dbReference type="AlphaFoldDB" id="A0A101MB96"/>
<protein>
    <submittedName>
        <fullName evidence="2">Uncharacterized protein</fullName>
    </submittedName>
</protein>
<evidence type="ECO:0000313" key="2">
    <source>
        <dbReference type="EMBL" id="KUM57399.1"/>
    </source>
</evidence>
<name>A0A101MB96_PENFR</name>
<reference evidence="2 3" key="1">
    <citation type="submission" date="2015-10" db="EMBL/GenBank/DDBJ databases">
        <title>Genome sequencing of Penicillium freii.</title>
        <authorList>
            <person name="Nguyen H.D."/>
            <person name="Visagie C.M."/>
            <person name="Seifert K.A."/>
        </authorList>
    </citation>
    <scope>NUCLEOTIDE SEQUENCE [LARGE SCALE GENOMIC DNA]</scope>
    <source>
        <strain evidence="2 3">DAOM 242723</strain>
    </source>
</reference>
<gene>
    <name evidence="2" type="ORF">ACN42_g9785</name>
</gene>
<comment type="caution">
    <text evidence="2">The sequence shown here is derived from an EMBL/GenBank/DDBJ whole genome shotgun (WGS) entry which is preliminary data.</text>
</comment>